<evidence type="ECO:0008006" key="3">
    <source>
        <dbReference type="Google" id="ProtNLM"/>
    </source>
</evidence>
<dbReference type="Pfam" id="PF04307">
    <property type="entry name" value="YdjM"/>
    <property type="match status" value="1"/>
</dbReference>
<proteinExistence type="predicted"/>
<comment type="caution">
    <text evidence="2">The sequence shown here is derived from an EMBL/GenBank/DDBJ whole genome shotgun (WGS) entry which is preliminary data.</text>
</comment>
<name>X0SXK8_9ZZZZ</name>
<organism evidence="2">
    <name type="scientific">marine sediment metagenome</name>
    <dbReference type="NCBI Taxonomy" id="412755"/>
    <lineage>
        <taxon>unclassified sequences</taxon>
        <taxon>metagenomes</taxon>
        <taxon>ecological metagenomes</taxon>
    </lineage>
</organism>
<sequence length="221" mass="24496">MFIGHYAVAFAAKKPAPETSLGTLFLAAQFVDHLWPIFSILGLEHVRIAPGITAVVPLDFYDYPYSHSLLAAVVWALAFALIYFAVRRYPRGAWVVGAAVLSHWLLDLLTHRPDLPLAPGSDTVVGLGLWNSFAGTVVVEGALFLVGVVIYSRMTRAKDKTGHFALWGLVAFLVVMYVVNLLGPPPPNESVIPYVGLALWLFVGWAYWIDRHREVVGRKKW</sequence>
<feature type="transmembrane region" description="Helical" evidence="1">
    <location>
        <begin position="191"/>
        <end position="209"/>
    </location>
</feature>
<dbReference type="AlphaFoldDB" id="X0SXK8"/>
<feature type="transmembrane region" description="Helical" evidence="1">
    <location>
        <begin position="93"/>
        <end position="110"/>
    </location>
</feature>
<keyword evidence="1" id="KW-1133">Transmembrane helix</keyword>
<feature type="transmembrane region" description="Helical" evidence="1">
    <location>
        <begin position="130"/>
        <end position="152"/>
    </location>
</feature>
<evidence type="ECO:0000313" key="2">
    <source>
        <dbReference type="EMBL" id="GAF80652.1"/>
    </source>
</evidence>
<keyword evidence="1" id="KW-0472">Membrane</keyword>
<accession>X0SXK8</accession>
<dbReference type="EMBL" id="BARS01003296">
    <property type="protein sequence ID" value="GAF80652.1"/>
    <property type="molecule type" value="Genomic_DNA"/>
</dbReference>
<protein>
    <recommendedName>
        <fullName evidence="3">Membrane-bound metal-dependent hydrolase</fullName>
    </recommendedName>
</protein>
<evidence type="ECO:0000256" key="1">
    <source>
        <dbReference type="SAM" id="Phobius"/>
    </source>
</evidence>
<dbReference type="InterPro" id="IPR007404">
    <property type="entry name" value="YdjM-like"/>
</dbReference>
<feature type="transmembrane region" description="Helical" evidence="1">
    <location>
        <begin position="65"/>
        <end position="86"/>
    </location>
</feature>
<feature type="transmembrane region" description="Helical" evidence="1">
    <location>
        <begin position="164"/>
        <end position="185"/>
    </location>
</feature>
<gene>
    <name evidence="2" type="ORF">S01H1_06374</name>
</gene>
<reference evidence="2" key="1">
    <citation type="journal article" date="2014" name="Front. Microbiol.">
        <title>High frequency of phylogenetically diverse reductive dehalogenase-homologous genes in deep subseafloor sedimentary metagenomes.</title>
        <authorList>
            <person name="Kawai M."/>
            <person name="Futagami T."/>
            <person name="Toyoda A."/>
            <person name="Takaki Y."/>
            <person name="Nishi S."/>
            <person name="Hori S."/>
            <person name="Arai W."/>
            <person name="Tsubouchi T."/>
            <person name="Morono Y."/>
            <person name="Uchiyama I."/>
            <person name="Ito T."/>
            <person name="Fujiyama A."/>
            <person name="Inagaki F."/>
            <person name="Takami H."/>
        </authorList>
    </citation>
    <scope>NUCLEOTIDE SEQUENCE</scope>
    <source>
        <strain evidence="2">Expedition CK06-06</strain>
    </source>
</reference>
<keyword evidence="1" id="KW-0812">Transmembrane</keyword>